<dbReference type="CDD" id="cd00769">
    <property type="entry name" value="PheRS_beta_core"/>
    <property type="match status" value="1"/>
</dbReference>
<dbReference type="InterPro" id="IPR002547">
    <property type="entry name" value="tRNA-bd_dom"/>
</dbReference>
<dbReference type="HAMAP" id="MF_00283">
    <property type="entry name" value="Phe_tRNA_synth_beta1"/>
    <property type="match status" value="1"/>
</dbReference>
<dbReference type="InterPro" id="IPR005146">
    <property type="entry name" value="B3/B4_tRNA-bd"/>
</dbReference>
<evidence type="ECO:0000256" key="3">
    <source>
        <dbReference type="ARBA" id="ARBA00008653"/>
    </source>
</evidence>
<evidence type="ECO:0000256" key="13">
    <source>
        <dbReference type="ARBA" id="ARBA00022842"/>
    </source>
</evidence>
<evidence type="ECO:0000256" key="10">
    <source>
        <dbReference type="ARBA" id="ARBA00022723"/>
    </source>
</evidence>
<dbReference type="InterPro" id="IPR005121">
    <property type="entry name" value="Fdx_antiC-bd"/>
</dbReference>
<dbReference type="SMART" id="SM00874">
    <property type="entry name" value="B5"/>
    <property type="match status" value="1"/>
</dbReference>
<keyword evidence="10" id="KW-0479">Metal-binding</keyword>
<dbReference type="GO" id="GO:0004826">
    <property type="term" value="F:phenylalanine-tRNA ligase activity"/>
    <property type="evidence" value="ECO:0007669"/>
    <property type="project" value="UniProtKB-EC"/>
</dbReference>
<dbReference type="GO" id="GO:0006432">
    <property type="term" value="P:phenylalanyl-tRNA aminoacylation"/>
    <property type="evidence" value="ECO:0007669"/>
    <property type="project" value="InterPro"/>
</dbReference>
<evidence type="ECO:0000256" key="17">
    <source>
        <dbReference type="ARBA" id="ARBA00033189"/>
    </source>
</evidence>
<dbReference type="EMBL" id="CAFBMB010000042">
    <property type="protein sequence ID" value="CAB4896734.1"/>
    <property type="molecule type" value="Genomic_DNA"/>
</dbReference>
<keyword evidence="8" id="KW-0820">tRNA-binding</keyword>
<accession>A0A6J7FSC1</accession>
<evidence type="ECO:0000256" key="1">
    <source>
        <dbReference type="ARBA" id="ARBA00001946"/>
    </source>
</evidence>
<dbReference type="Pfam" id="PF03147">
    <property type="entry name" value="FDX-ACB"/>
    <property type="match status" value="1"/>
</dbReference>
<evidence type="ECO:0000256" key="16">
    <source>
        <dbReference type="ARBA" id="ARBA00023146"/>
    </source>
</evidence>
<evidence type="ECO:0000256" key="18">
    <source>
        <dbReference type="ARBA" id="ARBA00049255"/>
    </source>
</evidence>
<feature type="domain" description="TRNA-binding" evidence="19">
    <location>
        <begin position="40"/>
        <end position="168"/>
    </location>
</feature>
<evidence type="ECO:0000259" key="19">
    <source>
        <dbReference type="PROSITE" id="PS50886"/>
    </source>
</evidence>
<keyword evidence="9" id="KW-0436">Ligase</keyword>
<comment type="subunit">
    <text evidence="4">Tetramer of two alpha and two beta subunits.</text>
</comment>
<dbReference type="InterPro" id="IPR033714">
    <property type="entry name" value="tRNA_bind_bactPheRS"/>
</dbReference>
<evidence type="ECO:0000256" key="8">
    <source>
        <dbReference type="ARBA" id="ARBA00022555"/>
    </source>
</evidence>
<dbReference type="InterPro" id="IPR009061">
    <property type="entry name" value="DNA-bd_dom_put_sf"/>
</dbReference>
<dbReference type="GO" id="GO:0005524">
    <property type="term" value="F:ATP binding"/>
    <property type="evidence" value="ECO:0007669"/>
    <property type="project" value="UniProtKB-KW"/>
</dbReference>
<evidence type="ECO:0000256" key="14">
    <source>
        <dbReference type="ARBA" id="ARBA00022884"/>
    </source>
</evidence>
<keyword evidence="7" id="KW-0963">Cytoplasm</keyword>
<dbReference type="InterPro" id="IPR020825">
    <property type="entry name" value="Phe-tRNA_synthase-like_B3/B4"/>
</dbReference>
<sequence length="923" mass="96450">MRVPLSWLAEYVDLAPGTTPEDVHAALVKVGFEEEDIHRSDVTGPVVVGEVLEFAEEPQSNGKSIRWCQVRVAKPGEKAADAAFGGTGDEVRGIVCGAKNFAVGDKVIATLPGAVLPGGFAITPRKTYGHTSDGMLASAKELGLGDDHSGILVWSTLGLDPEIGTDAAGLLGLDDSAVEINVTPDRGYAFSIRGVAREYAHATGATFRDPAHHLPATGGAHTAEAFGTDFSVTIDDAAPIRNRAGASVFVTRVVTGVDATRPTPGWMTSRLRLAGVRPISLVVDITNYVMFELGQPIHGYDLDKVTGGLTVRRALTADGRDAAGRVVAEGDVSRPKGPDSAGRVDPKGRIETLTTLDEQVRTLHAEDLVIADSSGAIGLAGVMGGASTEITSTTKNVLIEAANFDPVSIARSARRHKLPSEASRRFERGVDPAVAEVAAGRVVQLLVDLAGGVAADHGSYVVGRVDPKGRIETKAVEISTGSIDGASGSMSDWSDREPIELPDGFVSGLIGYNYTPEQVRSSLAEIGGQIAEAKGALMVTPPSWRPDITDKWTLAEEVARIIGFDVIPAMLPVAPPGRGYTVAQQVRRRVSNGLASAGHTETLAYPFFDEATNNLFGSVAGGEVPQVRLANALDSEQGWMRTSLLPGLLQTAARNRSRGFTDLAIFEQGLVFRPVAGVTYGHAMLPAGTRPTDTQISELNASIPPQPRHIAGVLVGDAVLREPGQKAVSFDWQDALAAVSQIASAAGVHIVVSQATHASFHPGRCAALTLRSSSSAEGAYRDVVIGYAGEILPTVADAFNLSGRVAAYELDLDAIAAAAGEPVAAEPVPAMTAATQDVSLVVATEIPAADVEAALVEGAGDLLEHARLVDIYQGEGLPAGTRSLTFALRFRAPDRTLTQAEATEAKQAGVALAAERFGAAIRD</sequence>
<dbReference type="EC" id="6.1.1.20" evidence="5"/>
<dbReference type="Gene3D" id="3.30.56.10">
    <property type="match status" value="2"/>
</dbReference>
<keyword evidence="12" id="KW-0067">ATP-binding</keyword>
<dbReference type="SMART" id="SM00873">
    <property type="entry name" value="B3_4"/>
    <property type="match status" value="1"/>
</dbReference>
<evidence type="ECO:0000256" key="15">
    <source>
        <dbReference type="ARBA" id="ARBA00022917"/>
    </source>
</evidence>
<dbReference type="CDD" id="cd02796">
    <property type="entry name" value="tRNA_bind_bactPheRS"/>
    <property type="match status" value="1"/>
</dbReference>
<evidence type="ECO:0000256" key="4">
    <source>
        <dbReference type="ARBA" id="ARBA00011209"/>
    </source>
</evidence>
<reference evidence="22" key="1">
    <citation type="submission" date="2020-05" db="EMBL/GenBank/DDBJ databases">
        <authorList>
            <person name="Chiriac C."/>
            <person name="Salcher M."/>
            <person name="Ghai R."/>
            <person name="Kavagutti S V."/>
        </authorList>
    </citation>
    <scope>NUCLEOTIDE SEQUENCE</scope>
</reference>
<dbReference type="GO" id="GO:0000049">
    <property type="term" value="F:tRNA binding"/>
    <property type="evidence" value="ECO:0007669"/>
    <property type="project" value="UniProtKB-KW"/>
</dbReference>
<dbReference type="SUPFAM" id="SSF56037">
    <property type="entry name" value="PheT/TilS domain"/>
    <property type="match status" value="2"/>
</dbReference>
<dbReference type="GO" id="GO:0009328">
    <property type="term" value="C:phenylalanine-tRNA ligase complex"/>
    <property type="evidence" value="ECO:0007669"/>
    <property type="project" value="TreeGrafter"/>
</dbReference>
<name>A0A6J7FSC1_9ZZZZ</name>
<dbReference type="PANTHER" id="PTHR10947:SF0">
    <property type="entry name" value="PHENYLALANINE--TRNA LIGASE BETA SUBUNIT"/>
    <property type="match status" value="1"/>
</dbReference>
<keyword evidence="14" id="KW-0694">RNA-binding</keyword>
<dbReference type="PANTHER" id="PTHR10947">
    <property type="entry name" value="PHENYLALANYL-TRNA SYNTHETASE BETA CHAIN AND LEUCINE-RICH REPEAT-CONTAINING PROTEIN 47"/>
    <property type="match status" value="1"/>
</dbReference>
<dbReference type="GO" id="GO:0000287">
    <property type="term" value="F:magnesium ion binding"/>
    <property type="evidence" value="ECO:0007669"/>
    <property type="project" value="InterPro"/>
</dbReference>
<protein>
    <recommendedName>
        <fullName evidence="6">Phenylalanine--tRNA ligase beta subunit</fullName>
        <ecNumber evidence="5">6.1.1.20</ecNumber>
    </recommendedName>
    <alternativeName>
        <fullName evidence="17">Phenylalanyl-tRNA synthetase beta subunit</fullName>
    </alternativeName>
</protein>
<evidence type="ECO:0000256" key="12">
    <source>
        <dbReference type="ARBA" id="ARBA00022840"/>
    </source>
</evidence>
<evidence type="ECO:0000256" key="9">
    <source>
        <dbReference type="ARBA" id="ARBA00022598"/>
    </source>
</evidence>
<proteinExistence type="inferred from homology"/>
<gene>
    <name evidence="22" type="ORF">UFOPK3516_00726</name>
</gene>
<evidence type="ECO:0000256" key="6">
    <source>
        <dbReference type="ARBA" id="ARBA00017032"/>
    </source>
</evidence>
<comment type="similarity">
    <text evidence="3">Belongs to the phenylalanyl-tRNA synthetase beta subunit family. Type 1 subfamily.</text>
</comment>
<dbReference type="InterPro" id="IPR041616">
    <property type="entry name" value="PheRS_beta_core"/>
</dbReference>
<dbReference type="Pfam" id="PF03483">
    <property type="entry name" value="B3_4"/>
    <property type="match status" value="2"/>
</dbReference>
<evidence type="ECO:0000256" key="7">
    <source>
        <dbReference type="ARBA" id="ARBA00022490"/>
    </source>
</evidence>
<dbReference type="Gene3D" id="2.40.50.140">
    <property type="entry name" value="Nucleic acid-binding proteins"/>
    <property type="match status" value="1"/>
</dbReference>
<dbReference type="SUPFAM" id="SSF54991">
    <property type="entry name" value="Anticodon-binding domain of PheRS"/>
    <property type="match status" value="1"/>
</dbReference>
<dbReference type="InterPro" id="IPR045864">
    <property type="entry name" value="aa-tRNA-synth_II/BPL/LPL"/>
</dbReference>
<dbReference type="Gene3D" id="3.50.40.10">
    <property type="entry name" value="Phenylalanyl-trna Synthetase, Chain B, domain 3"/>
    <property type="match status" value="1"/>
</dbReference>
<dbReference type="Gene3D" id="3.30.70.380">
    <property type="entry name" value="Ferrodoxin-fold anticodon-binding domain"/>
    <property type="match status" value="1"/>
</dbReference>
<comment type="catalytic activity">
    <reaction evidence="18">
        <text>tRNA(Phe) + L-phenylalanine + ATP = L-phenylalanyl-tRNA(Phe) + AMP + diphosphate + H(+)</text>
        <dbReference type="Rhea" id="RHEA:19413"/>
        <dbReference type="Rhea" id="RHEA-COMP:9668"/>
        <dbReference type="Rhea" id="RHEA-COMP:9699"/>
        <dbReference type="ChEBI" id="CHEBI:15378"/>
        <dbReference type="ChEBI" id="CHEBI:30616"/>
        <dbReference type="ChEBI" id="CHEBI:33019"/>
        <dbReference type="ChEBI" id="CHEBI:58095"/>
        <dbReference type="ChEBI" id="CHEBI:78442"/>
        <dbReference type="ChEBI" id="CHEBI:78531"/>
        <dbReference type="ChEBI" id="CHEBI:456215"/>
        <dbReference type="EC" id="6.1.1.20"/>
    </reaction>
</comment>
<dbReference type="InterPro" id="IPR045060">
    <property type="entry name" value="Phe-tRNA-ligase_IIc_bsu"/>
</dbReference>
<dbReference type="Pfam" id="PF17759">
    <property type="entry name" value="tRNA_synthFbeta"/>
    <property type="match status" value="1"/>
</dbReference>
<comment type="cofactor">
    <cofactor evidence="1">
        <name>Mg(2+)</name>
        <dbReference type="ChEBI" id="CHEBI:18420"/>
    </cofactor>
</comment>
<organism evidence="22">
    <name type="scientific">freshwater metagenome</name>
    <dbReference type="NCBI Taxonomy" id="449393"/>
    <lineage>
        <taxon>unclassified sequences</taxon>
        <taxon>metagenomes</taxon>
        <taxon>ecological metagenomes</taxon>
    </lineage>
</organism>
<evidence type="ECO:0000256" key="5">
    <source>
        <dbReference type="ARBA" id="ARBA00012814"/>
    </source>
</evidence>
<dbReference type="Pfam" id="PF03484">
    <property type="entry name" value="B5"/>
    <property type="match status" value="1"/>
</dbReference>
<comment type="subcellular location">
    <subcellularLocation>
        <location evidence="2">Cytoplasm</location>
    </subcellularLocation>
</comment>
<evidence type="ECO:0000256" key="11">
    <source>
        <dbReference type="ARBA" id="ARBA00022741"/>
    </source>
</evidence>
<evidence type="ECO:0000259" key="20">
    <source>
        <dbReference type="PROSITE" id="PS51447"/>
    </source>
</evidence>
<evidence type="ECO:0000256" key="2">
    <source>
        <dbReference type="ARBA" id="ARBA00004496"/>
    </source>
</evidence>
<dbReference type="InterPro" id="IPR012340">
    <property type="entry name" value="NA-bd_OB-fold"/>
</dbReference>
<keyword evidence="15" id="KW-0648">Protein biosynthesis</keyword>
<keyword evidence="11" id="KW-0547">Nucleotide-binding</keyword>
<dbReference type="InterPro" id="IPR005147">
    <property type="entry name" value="tRNA_synthase_B5-dom"/>
</dbReference>
<dbReference type="InterPro" id="IPR004532">
    <property type="entry name" value="Phe-tRNA-ligase_IIc_bsu_bact"/>
</dbReference>
<dbReference type="SUPFAM" id="SSF50249">
    <property type="entry name" value="Nucleic acid-binding proteins"/>
    <property type="match status" value="1"/>
</dbReference>
<evidence type="ECO:0000313" key="22">
    <source>
        <dbReference type="EMBL" id="CAB4896734.1"/>
    </source>
</evidence>
<dbReference type="PROSITE" id="PS51483">
    <property type="entry name" value="B5"/>
    <property type="match status" value="1"/>
</dbReference>
<dbReference type="PROSITE" id="PS50886">
    <property type="entry name" value="TRBD"/>
    <property type="match status" value="1"/>
</dbReference>
<dbReference type="SUPFAM" id="SSF46955">
    <property type="entry name" value="Putative DNA-binding domain"/>
    <property type="match status" value="1"/>
</dbReference>
<feature type="domain" description="B5" evidence="21">
    <location>
        <begin position="494"/>
        <end position="569"/>
    </location>
</feature>
<dbReference type="InterPro" id="IPR036690">
    <property type="entry name" value="Fdx_antiC-bd_sf"/>
</dbReference>
<dbReference type="AlphaFoldDB" id="A0A6J7FSC1"/>
<dbReference type="PROSITE" id="PS51447">
    <property type="entry name" value="FDX_ACB"/>
    <property type="match status" value="1"/>
</dbReference>
<keyword evidence="16" id="KW-0030">Aminoacyl-tRNA synthetase</keyword>
<dbReference type="SUPFAM" id="SSF55681">
    <property type="entry name" value="Class II aaRS and biotin synthetases"/>
    <property type="match status" value="1"/>
</dbReference>
<dbReference type="Gene3D" id="3.30.930.10">
    <property type="entry name" value="Bira Bifunctional Protein, Domain 2"/>
    <property type="match status" value="1"/>
</dbReference>
<dbReference type="SMART" id="SM00896">
    <property type="entry name" value="FDX-ACB"/>
    <property type="match status" value="1"/>
</dbReference>
<keyword evidence="13" id="KW-0460">Magnesium</keyword>
<evidence type="ECO:0000259" key="21">
    <source>
        <dbReference type="PROSITE" id="PS51483"/>
    </source>
</evidence>
<feature type="domain" description="FDX-ACB" evidence="20">
    <location>
        <begin position="829"/>
        <end position="922"/>
    </location>
</feature>